<dbReference type="Proteomes" id="UP000522081">
    <property type="component" value="Unassembled WGS sequence"/>
</dbReference>
<dbReference type="EMBL" id="JACBZF010000017">
    <property type="protein sequence ID" value="NYH97195.1"/>
    <property type="molecule type" value="Genomic_DNA"/>
</dbReference>
<keyword evidence="1" id="KW-0732">Signal</keyword>
<protein>
    <recommendedName>
        <fullName evidence="4">Lipocalin-like domain-containing protein</fullName>
    </recommendedName>
</protein>
<evidence type="ECO:0000313" key="2">
    <source>
        <dbReference type="EMBL" id="NYH97195.1"/>
    </source>
</evidence>
<proteinExistence type="predicted"/>
<dbReference type="PROSITE" id="PS51257">
    <property type="entry name" value="PROKAR_LIPOPROTEIN"/>
    <property type="match status" value="1"/>
</dbReference>
<dbReference type="AlphaFoldDB" id="A0A7Y9XZE0"/>
<dbReference type="RefSeq" id="WP_179408951.1">
    <property type="nucleotide sequence ID" value="NZ_BMGF01000020.1"/>
</dbReference>
<keyword evidence="3" id="KW-1185">Reference proteome</keyword>
<feature type="signal peptide" evidence="1">
    <location>
        <begin position="1"/>
        <end position="23"/>
    </location>
</feature>
<feature type="chain" id="PRO_5030554124" description="Lipocalin-like domain-containing protein" evidence="1">
    <location>
        <begin position="24"/>
        <end position="344"/>
    </location>
</feature>
<reference evidence="2 3" key="1">
    <citation type="submission" date="2020-07" db="EMBL/GenBank/DDBJ databases">
        <title>Genomic Encyclopedia of Type Strains, Phase IV (KMG-IV): sequencing the most valuable type-strain genomes for metagenomic binning, comparative biology and taxonomic classification.</title>
        <authorList>
            <person name="Goeker M."/>
        </authorList>
    </citation>
    <scope>NUCLEOTIDE SEQUENCE [LARGE SCALE GENOMIC DNA]</scope>
    <source>
        <strain evidence="2 3">DSM 29043</strain>
    </source>
</reference>
<name>A0A7Y9XZE0_9SPHN</name>
<organism evidence="2 3">
    <name type="scientific">Novosphingobium marinum</name>
    <dbReference type="NCBI Taxonomy" id="1514948"/>
    <lineage>
        <taxon>Bacteria</taxon>
        <taxon>Pseudomonadati</taxon>
        <taxon>Pseudomonadota</taxon>
        <taxon>Alphaproteobacteria</taxon>
        <taxon>Sphingomonadales</taxon>
        <taxon>Sphingomonadaceae</taxon>
        <taxon>Novosphingobium</taxon>
    </lineage>
</organism>
<evidence type="ECO:0000313" key="3">
    <source>
        <dbReference type="Proteomes" id="UP000522081"/>
    </source>
</evidence>
<gene>
    <name evidence="2" type="ORF">FHS75_003556</name>
</gene>
<evidence type="ECO:0000256" key="1">
    <source>
        <dbReference type="SAM" id="SignalP"/>
    </source>
</evidence>
<accession>A0A7Y9XZE0</accession>
<comment type="caution">
    <text evidence="2">The sequence shown here is derived from an EMBL/GenBank/DDBJ whole genome shotgun (WGS) entry which is preliminary data.</text>
</comment>
<evidence type="ECO:0008006" key="4">
    <source>
        <dbReference type="Google" id="ProtNLM"/>
    </source>
</evidence>
<sequence>MRSLAASAICLVLAGCEAPPADASTNDGTSKAGVVEGPDGRWRLTEYVGAPGVSSGADANIARASIGQTLEIRGDILINPQGEECTITHKGSHTLEEFEGGSFGGSWSEIGIESGTPGPNGVTYDTYLIEAYCPRGGYTPARFVQEHDWTDANAARRLLKKSVFLFANDGSLPLYRVSGHWVRLEKVAEMNDRMAPSGAVMRPDNGPWKAYPGDRRANIKVAYQDGPSLSGGCNARLGGDSYGFSLYDYGGSALRRVDDEGEPIIFEIVSAEGEVRRFESMMHYFAPDEAWVITQGHNVPSSFADKIGAGEVLRLVNGNGEEVIAFSTDGASSAFETSRRVCQS</sequence>